<evidence type="ECO:0000256" key="1">
    <source>
        <dbReference type="SAM" id="MobiDB-lite"/>
    </source>
</evidence>
<feature type="region of interest" description="Disordered" evidence="1">
    <location>
        <begin position="1"/>
        <end position="41"/>
    </location>
</feature>
<organism evidence="3 4">
    <name type="scientific">Channa argus</name>
    <name type="common">Northern snakehead</name>
    <name type="synonym">Ophicephalus argus</name>
    <dbReference type="NCBI Taxonomy" id="215402"/>
    <lineage>
        <taxon>Eukaryota</taxon>
        <taxon>Metazoa</taxon>
        <taxon>Chordata</taxon>
        <taxon>Craniata</taxon>
        <taxon>Vertebrata</taxon>
        <taxon>Euteleostomi</taxon>
        <taxon>Actinopterygii</taxon>
        <taxon>Neopterygii</taxon>
        <taxon>Teleostei</taxon>
        <taxon>Neoteleostei</taxon>
        <taxon>Acanthomorphata</taxon>
        <taxon>Anabantaria</taxon>
        <taxon>Anabantiformes</taxon>
        <taxon>Channoidei</taxon>
        <taxon>Channidae</taxon>
        <taxon>Channa</taxon>
    </lineage>
</organism>
<reference evidence="3 4" key="1">
    <citation type="submission" date="2019-02" db="EMBL/GenBank/DDBJ databases">
        <title>Opniocepnalus argus genome.</title>
        <authorList>
            <person name="Zhou C."/>
            <person name="Xiao S."/>
        </authorList>
    </citation>
    <scope>NUCLEOTIDE SEQUENCE [LARGE SCALE GENOMIC DNA]</scope>
    <source>
        <strain evidence="3">OARG1902GOOAL</strain>
        <tissue evidence="3">Muscle</tissue>
    </source>
</reference>
<evidence type="ECO:0000313" key="4">
    <source>
        <dbReference type="Proteomes" id="UP000503349"/>
    </source>
</evidence>
<protein>
    <submittedName>
        <fullName evidence="3">Uncharacterized protein</fullName>
    </submittedName>
</protein>
<name>A0A6G1QI14_CHAAH</name>
<keyword evidence="4" id="KW-1185">Reference proteome</keyword>
<accession>A0A6G1QI14</accession>
<keyword evidence="2" id="KW-0812">Transmembrane</keyword>
<feature type="transmembrane region" description="Helical" evidence="2">
    <location>
        <begin position="119"/>
        <end position="137"/>
    </location>
</feature>
<keyword evidence="2" id="KW-1133">Transmembrane helix</keyword>
<evidence type="ECO:0000313" key="3">
    <source>
        <dbReference type="EMBL" id="KAF3702084.1"/>
    </source>
</evidence>
<keyword evidence="2" id="KW-0472">Membrane</keyword>
<reference evidence="4" key="2">
    <citation type="submission" date="2019-02" db="EMBL/GenBank/DDBJ databases">
        <title>Opniocepnalus argus Var Kimnra genome.</title>
        <authorList>
            <person name="Zhou C."/>
            <person name="Xiao S."/>
        </authorList>
    </citation>
    <scope>NUCLEOTIDE SEQUENCE [LARGE SCALE GENOMIC DNA]</scope>
</reference>
<gene>
    <name evidence="3" type="ORF">EXN66_Car017772</name>
</gene>
<sequence length="138" mass="14981">MAALSPGVQHKSNKSGYGFRDKGKAQDNKVPPSKGQGLSKKGLKWAGAAAAGLLGGTGTGYKMGFLGRPKHGSRNHYDHKTASYEENQRLYYKEGQEFQNQSRWGAFAKAAAPAPTTSIFVMIGYVVSFFITAWIIHI</sequence>
<proteinExistence type="predicted"/>
<dbReference type="Proteomes" id="UP000503349">
    <property type="component" value="Chromosome 17"/>
</dbReference>
<dbReference type="EMBL" id="CM015728">
    <property type="protein sequence ID" value="KAF3702084.1"/>
    <property type="molecule type" value="Genomic_DNA"/>
</dbReference>
<dbReference type="AlphaFoldDB" id="A0A6G1QI14"/>
<evidence type="ECO:0000256" key="2">
    <source>
        <dbReference type="SAM" id="Phobius"/>
    </source>
</evidence>